<evidence type="ECO:0000256" key="1">
    <source>
        <dbReference type="SAM" id="MobiDB-lite"/>
    </source>
</evidence>
<dbReference type="Proteomes" id="UP000290289">
    <property type="component" value="Chromosome 9"/>
</dbReference>
<protein>
    <submittedName>
        <fullName evidence="2">Uncharacterized protein</fullName>
    </submittedName>
</protein>
<dbReference type="AlphaFoldDB" id="A0A498J8X9"/>
<gene>
    <name evidence="2" type="ORF">DVH24_032630</name>
</gene>
<dbReference type="STRING" id="3750.A0A498J8X9"/>
<organism evidence="2 3">
    <name type="scientific">Malus domestica</name>
    <name type="common">Apple</name>
    <name type="synonym">Pyrus malus</name>
    <dbReference type="NCBI Taxonomy" id="3750"/>
    <lineage>
        <taxon>Eukaryota</taxon>
        <taxon>Viridiplantae</taxon>
        <taxon>Streptophyta</taxon>
        <taxon>Embryophyta</taxon>
        <taxon>Tracheophyta</taxon>
        <taxon>Spermatophyta</taxon>
        <taxon>Magnoliopsida</taxon>
        <taxon>eudicotyledons</taxon>
        <taxon>Gunneridae</taxon>
        <taxon>Pentapetalae</taxon>
        <taxon>rosids</taxon>
        <taxon>fabids</taxon>
        <taxon>Rosales</taxon>
        <taxon>Rosaceae</taxon>
        <taxon>Amygdaloideae</taxon>
        <taxon>Maleae</taxon>
        <taxon>Malus</taxon>
    </lineage>
</organism>
<keyword evidence="3" id="KW-1185">Reference proteome</keyword>
<feature type="region of interest" description="Disordered" evidence="1">
    <location>
        <begin position="89"/>
        <end position="135"/>
    </location>
</feature>
<accession>A0A498J8X9</accession>
<evidence type="ECO:0000313" key="3">
    <source>
        <dbReference type="Proteomes" id="UP000290289"/>
    </source>
</evidence>
<sequence length="135" mass="14569">MNPKTNHLDRLPAKIEPNTSYLQVKKNTIRPRGPVHLTPAWRPTLGTPSRCFELRLRRGRWLDDATFEDEAADPELPVEDELVLEAVEDDDIKSGDAAEGQGVGPEAAGLELASPGADTAEGGGEEAEGEGEVEI</sequence>
<feature type="compositionally biased region" description="Acidic residues" evidence="1">
    <location>
        <begin position="123"/>
        <end position="135"/>
    </location>
</feature>
<comment type="caution">
    <text evidence="2">The sequence shown here is derived from an EMBL/GenBank/DDBJ whole genome shotgun (WGS) entry which is preliminary data.</text>
</comment>
<dbReference type="EMBL" id="RDQH01000335">
    <property type="protein sequence ID" value="RXH90273.1"/>
    <property type="molecule type" value="Genomic_DNA"/>
</dbReference>
<reference evidence="2 3" key="1">
    <citation type="submission" date="2018-10" db="EMBL/GenBank/DDBJ databases">
        <title>A high-quality apple genome assembly.</title>
        <authorList>
            <person name="Hu J."/>
        </authorList>
    </citation>
    <scope>NUCLEOTIDE SEQUENCE [LARGE SCALE GENOMIC DNA]</scope>
    <source>
        <strain evidence="3">cv. HFTH1</strain>
        <tissue evidence="2">Young leaf</tissue>
    </source>
</reference>
<proteinExistence type="predicted"/>
<name>A0A498J8X9_MALDO</name>
<evidence type="ECO:0000313" key="2">
    <source>
        <dbReference type="EMBL" id="RXH90273.1"/>
    </source>
</evidence>